<dbReference type="CDD" id="cd08504">
    <property type="entry name" value="PBP2_OppA"/>
    <property type="match status" value="1"/>
</dbReference>
<evidence type="ECO:0000256" key="2">
    <source>
        <dbReference type="ARBA" id="ARBA00005695"/>
    </source>
</evidence>
<sequence>MKLLRILFVFLISIAIGCGESTSKVEKALNDQILYFGNGTEPKDLDPHTVTGVPESHILMALLEGLVIRHPKGLDPLPGVAKSWVVSPDGKTYTFRLRDSAVWSNGDAVTAHDFVYAWKRMLTPALGSKYPDMLYDLVNAEEFNKGEIEDFTKVGVKALNSKTLVVNLENPAPYFLGLLGHYTTRPVHKSTIEKFGKIDTIGSQWTRPGNFVGNGPFTLEEWKLNKVLKVKKNKLYWNADKVKLN</sequence>
<dbReference type="EMBL" id="UINC01181305">
    <property type="protein sequence ID" value="SVD90935.1"/>
    <property type="molecule type" value="Genomic_DNA"/>
</dbReference>
<dbReference type="PANTHER" id="PTHR30290:SF10">
    <property type="entry name" value="PERIPLASMIC OLIGOPEPTIDE-BINDING PROTEIN-RELATED"/>
    <property type="match status" value="1"/>
</dbReference>
<dbReference type="GO" id="GO:1904680">
    <property type="term" value="F:peptide transmembrane transporter activity"/>
    <property type="evidence" value="ECO:0007669"/>
    <property type="project" value="TreeGrafter"/>
</dbReference>
<dbReference type="InterPro" id="IPR039424">
    <property type="entry name" value="SBP_5"/>
</dbReference>
<proteinExistence type="inferred from homology"/>
<dbReference type="AlphaFoldDB" id="A0A382Z749"/>
<dbReference type="Gene3D" id="3.90.76.10">
    <property type="entry name" value="Dipeptide-binding Protein, Domain 1"/>
    <property type="match status" value="1"/>
</dbReference>
<dbReference type="Pfam" id="PF00496">
    <property type="entry name" value="SBP_bac_5"/>
    <property type="match status" value="1"/>
</dbReference>
<dbReference type="PROSITE" id="PS51257">
    <property type="entry name" value="PROKAR_LIPOPROTEIN"/>
    <property type="match status" value="1"/>
</dbReference>
<keyword evidence="4" id="KW-0732">Signal</keyword>
<feature type="non-terminal residue" evidence="6">
    <location>
        <position position="245"/>
    </location>
</feature>
<evidence type="ECO:0000256" key="4">
    <source>
        <dbReference type="ARBA" id="ARBA00022729"/>
    </source>
</evidence>
<evidence type="ECO:0000256" key="1">
    <source>
        <dbReference type="ARBA" id="ARBA00004196"/>
    </source>
</evidence>
<comment type="similarity">
    <text evidence="2">Belongs to the bacterial solute-binding protein 5 family.</text>
</comment>
<dbReference type="SUPFAM" id="SSF53850">
    <property type="entry name" value="Periplasmic binding protein-like II"/>
    <property type="match status" value="1"/>
</dbReference>
<dbReference type="FunFam" id="3.90.76.10:FF:000001">
    <property type="entry name" value="Oligopeptide ABC transporter substrate-binding protein"/>
    <property type="match status" value="1"/>
</dbReference>
<accession>A0A382Z749</accession>
<dbReference type="Gene3D" id="3.40.190.10">
    <property type="entry name" value="Periplasmic binding protein-like II"/>
    <property type="match status" value="1"/>
</dbReference>
<evidence type="ECO:0000256" key="3">
    <source>
        <dbReference type="ARBA" id="ARBA00022448"/>
    </source>
</evidence>
<dbReference type="PANTHER" id="PTHR30290">
    <property type="entry name" value="PERIPLASMIC BINDING COMPONENT OF ABC TRANSPORTER"/>
    <property type="match status" value="1"/>
</dbReference>
<dbReference type="GO" id="GO:0030313">
    <property type="term" value="C:cell envelope"/>
    <property type="evidence" value="ECO:0007669"/>
    <property type="project" value="UniProtKB-SubCell"/>
</dbReference>
<dbReference type="GO" id="GO:0015833">
    <property type="term" value="P:peptide transport"/>
    <property type="evidence" value="ECO:0007669"/>
    <property type="project" value="TreeGrafter"/>
</dbReference>
<name>A0A382Z749_9ZZZZ</name>
<evidence type="ECO:0000259" key="5">
    <source>
        <dbReference type="Pfam" id="PF00496"/>
    </source>
</evidence>
<reference evidence="6" key="1">
    <citation type="submission" date="2018-05" db="EMBL/GenBank/DDBJ databases">
        <authorList>
            <person name="Lanie J.A."/>
            <person name="Ng W.-L."/>
            <person name="Kazmierczak K.M."/>
            <person name="Andrzejewski T.M."/>
            <person name="Davidsen T.M."/>
            <person name="Wayne K.J."/>
            <person name="Tettelin H."/>
            <person name="Glass J.I."/>
            <person name="Rusch D."/>
            <person name="Podicherti R."/>
            <person name="Tsui H.-C.T."/>
            <person name="Winkler M.E."/>
        </authorList>
    </citation>
    <scope>NUCLEOTIDE SEQUENCE</scope>
</reference>
<gene>
    <name evidence="6" type="ORF">METZ01_LOCUS443789</name>
</gene>
<keyword evidence="3" id="KW-0813">Transport</keyword>
<dbReference type="InterPro" id="IPR000914">
    <property type="entry name" value="SBP_5_dom"/>
</dbReference>
<protein>
    <recommendedName>
        <fullName evidence="5">Solute-binding protein family 5 domain-containing protein</fullName>
    </recommendedName>
</protein>
<evidence type="ECO:0000313" key="6">
    <source>
        <dbReference type="EMBL" id="SVD90935.1"/>
    </source>
</evidence>
<organism evidence="6">
    <name type="scientific">marine metagenome</name>
    <dbReference type="NCBI Taxonomy" id="408172"/>
    <lineage>
        <taxon>unclassified sequences</taxon>
        <taxon>metagenomes</taxon>
        <taxon>ecological metagenomes</taxon>
    </lineage>
</organism>
<feature type="domain" description="Solute-binding protein family 5" evidence="5">
    <location>
        <begin position="76"/>
        <end position="244"/>
    </location>
</feature>
<comment type="subcellular location">
    <subcellularLocation>
        <location evidence="1">Cell envelope</location>
    </subcellularLocation>
</comment>